<proteinExistence type="predicted"/>
<dbReference type="InterPro" id="IPR005039">
    <property type="entry name" value="Ant_C"/>
</dbReference>
<organism evidence="3 4">
    <name type="scientific">Xanthocytophaga agilis</name>
    <dbReference type="NCBI Taxonomy" id="3048010"/>
    <lineage>
        <taxon>Bacteria</taxon>
        <taxon>Pseudomonadati</taxon>
        <taxon>Bacteroidota</taxon>
        <taxon>Cytophagia</taxon>
        <taxon>Cytophagales</taxon>
        <taxon>Rhodocytophagaceae</taxon>
        <taxon>Xanthocytophaga</taxon>
    </lineage>
</organism>
<keyword evidence="4" id="KW-1185">Reference proteome</keyword>
<feature type="coiled-coil region" evidence="1">
    <location>
        <begin position="144"/>
        <end position="178"/>
    </location>
</feature>
<comment type="caution">
    <text evidence="3">The sequence shown here is derived from an EMBL/GenBank/DDBJ whole genome shotgun (WGS) entry which is preliminary data.</text>
</comment>
<evidence type="ECO:0000259" key="2">
    <source>
        <dbReference type="Pfam" id="PF03374"/>
    </source>
</evidence>
<name>A0AAE3R2Z2_9BACT</name>
<feature type="domain" description="Antirepressor protein C-terminal" evidence="2">
    <location>
        <begin position="167"/>
        <end position="267"/>
    </location>
</feature>
<keyword evidence="1" id="KW-0175">Coiled coil</keyword>
<dbReference type="GO" id="GO:0003677">
    <property type="term" value="F:DNA binding"/>
    <property type="evidence" value="ECO:0007669"/>
    <property type="project" value="InterPro"/>
</dbReference>
<dbReference type="RefSeq" id="WP_314510176.1">
    <property type="nucleotide sequence ID" value="NZ_JASJOU010000002.1"/>
</dbReference>
<sequence>MFLNEDNGNITLKTGRSAELERIKNYFNLIFESEKSGEKFPVHLAYVWELGYTEKRTAVAALKKKYKEGYDYQVSQSILQNPLGGRPEEIYHLTTQCFEYLIARERDEIFEVYRQCRIAITSQVNRMPTHPEALRGWATALEANQLLQSENKELAREVNQLTVVVDQQNEAIRKKEAEVDLLIGVKNTYTITDIAKELQISAKALNQRLLNEKVIYFTNKDRYEYSYYAHYSNYFIRKQFKTPSGFSSFTLHVTPEGRLWLLKRFKKEVE</sequence>
<evidence type="ECO:0000313" key="4">
    <source>
        <dbReference type="Proteomes" id="UP001232063"/>
    </source>
</evidence>
<dbReference type="Proteomes" id="UP001232063">
    <property type="component" value="Unassembled WGS sequence"/>
</dbReference>
<reference evidence="3" key="1">
    <citation type="submission" date="2023-05" db="EMBL/GenBank/DDBJ databases">
        <authorList>
            <person name="Zhang X."/>
        </authorList>
    </citation>
    <scope>NUCLEOTIDE SEQUENCE</scope>
    <source>
        <strain evidence="3">BD1B2-1</strain>
    </source>
</reference>
<dbReference type="AlphaFoldDB" id="A0AAE3R2Z2"/>
<evidence type="ECO:0000313" key="3">
    <source>
        <dbReference type="EMBL" id="MDJ1500652.1"/>
    </source>
</evidence>
<evidence type="ECO:0000256" key="1">
    <source>
        <dbReference type="SAM" id="Coils"/>
    </source>
</evidence>
<protein>
    <submittedName>
        <fullName evidence="3">Phage antirepressor KilAC domain-containing protein</fullName>
    </submittedName>
</protein>
<accession>A0AAE3R2Z2</accession>
<dbReference type="Pfam" id="PF03374">
    <property type="entry name" value="ANT"/>
    <property type="match status" value="1"/>
</dbReference>
<gene>
    <name evidence="3" type="ORF">QNI22_08345</name>
</gene>
<dbReference type="EMBL" id="JASJOU010000002">
    <property type="protein sequence ID" value="MDJ1500652.1"/>
    <property type="molecule type" value="Genomic_DNA"/>
</dbReference>